<comment type="caution">
    <text evidence="1">The sequence shown here is derived from an EMBL/GenBank/DDBJ whole genome shotgun (WGS) entry which is preliminary data.</text>
</comment>
<reference evidence="1 2" key="1">
    <citation type="submission" date="2016-01" db="EMBL/GenBank/DDBJ databases">
        <authorList>
            <consortium name="TB Trials Study Group"/>
            <person name="Sutton G."/>
            <person name="Brinkac L."/>
            <person name="Sanka R."/>
            <person name="Adams M."/>
            <person name="Lau E.L."/>
            <person name="Macaden R."/>
            <person name="Grewal H.M.S."/>
        </authorList>
    </citation>
    <scope>NUCLEOTIDE SEQUENCE [LARGE SCALE GENOMIC DNA]</scope>
    <source>
        <strain evidence="1 2">IS-1744</strain>
    </source>
</reference>
<dbReference type="EMBL" id="LQIR01000001">
    <property type="protein sequence ID" value="KUI21027.1"/>
    <property type="molecule type" value="Genomic_DNA"/>
</dbReference>
<accession>A0A101AE93</accession>
<sequence length="106" mass="11155">MKGGRRISVDAARDLGLAIAVLVFDDRLSLLIFWIRLSLLSRRGLVGCCRRGLVGLCATTTTAGGPGNDDQAGDYGCGEGLPASFASLAKWHLAKLADACVFSGHY</sequence>
<evidence type="ECO:0000313" key="1">
    <source>
        <dbReference type="EMBL" id="KUI21027.1"/>
    </source>
</evidence>
<evidence type="ECO:0000313" key="2">
    <source>
        <dbReference type="Proteomes" id="UP000053707"/>
    </source>
</evidence>
<dbReference type="Proteomes" id="UP000053707">
    <property type="component" value="Unassembled WGS sequence"/>
</dbReference>
<name>A0A101AE93_9MYCO</name>
<organism evidence="1 2">
    <name type="scientific">Mycobacterium lehmannii</name>
    <dbReference type="NCBI Taxonomy" id="2048550"/>
    <lineage>
        <taxon>Bacteria</taxon>
        <taxon>Bacillati</taxon>
        <taxon>Actinomycetota</taxon>
        <taxon>Actinomycetes</taxon>
        <taxon>Mycobacteriales</taxon>
        <taxon>Mycobacteriaceae</taxon>
        <taxon>Mycobacterium</taxon>
    </lineage>
</organism>
<protein>
    <submittedName>
        <fullName evidence="1">Uncharacterized protein</fullName>
    </submittedName>
</protein>
<keyword evidence="2" id="KW-1185">Reference proteome</keyword>
<proteinExistence type="predicted"/>
<gene>
    <name evidence="1" type="ORF">AU192_11260</name>
</gene>
<dbReference type="AlphaFoldDB" id="A0A101AE93"/>